<dbReference type="EMBL" id="ON113169">
    <property type="protein sequence ID" value="UQT00548.1"/>
    <property type="molecule type" value="Genomic_DNA"/>
</dbReference>
<protein>
    <submittedName>
        <fullName evidence="1">Uncharacterized protein</fullName>
    </submittedName>
</protein>
<reference evidence="1" key="1">
    <citation type="submission" date="2022-03" db="EMBL/GenBank/DDBJ databases">
        <title>Phage cocktails constrain the growth of Enterococcus.</title>
        <authorList>
            <person name="Wandro S."/>
        </authorList>
    </citation>
    <scope>NUCLEOTIDE SEQUENCE</scope>
</reference>
<keyword evidence="2" id="KW-1185">Reference proteome</keyword>
<evidence type="ECO:0000313" key="2">
    <source>
        <dbReference type="Proteomes" id="UP001057444"/>
    </source>
</evidence>
<sequence>MKLRCTDNNGYVRWTTGGVYEVKKTDEGVLYIEDVEGGCRSYIDAILSRLNHNDESAIFEVIEEKPVRFAKVTCVYPPDRGLIEVGHCYKVLKEFPEGRVRIYLNSKLGNHVLLPDQFVFVDEPSNEGKDYEINLTSDGHYRVWDDEEDGSSGKSIKELLDVINSSGNKFELLDEAPSETEPKVNHGMTDLEKIEAKITALSEESFQLFEKSEELSARAIELQDESVALEEALYTIKQYL</sequence>
<accession>A0A9E7J1V8</accession>
<dbReference type="Proteomes" id="UP001057444">
    <property type="component" value="Segment"/>
</dbReference>
<organism evidence="1 2">
    <name type="scientific">Enterococcus phage vB_OCPT_Bob</name>
    <dbReference type="NCBI Taxonomy" id="2922318"/>
    <lineage>
        <taxon>Viruses</taxon>
        <taxon>Duplodnaviria</taxon>
        <taxon>Heunggongvirae</taxon>
        <taxon>Uroviricota</taxon>
        <taxon>Caudoviricetes</taxon>
        <taxon>Herelleviridae</taxon>
        <taxon>Brockvirinae</taxon>
        <taxon>Kochikohdavirus</taxon>
        <taxon>Kochikohdavirus bob</taxon>
    </lineage>
</organism>
<gene>
    <name evidence="1" type="ORF">FGBNBECL_00197</name>
</gene>
<name>A0A9E7J1V8_9CAUD</name>
<evidence type="ECO:0000313" key="1">
    <source>
        <dbReference type="EMBL" id="UQT00548.1"/>
    </source>
</evidence>
<proteinExistence type="predicted"/>